<gene>
    <name evidence="1" type="ORF">LAESUDRAFT_760957</name>
</gene>
<protein>
    <submittedName>
        <fullName evidence="1">Uncharacterized protein</fullName>
    </submittedName>
</protein>
<name>A0A165DDY4_9APHY</name>
<organism evidence="1 2">
    <name type="scientific">Laetiporus sulphureus 93-53</name>
    <dbReference type="NCBI Taxonomy" id="1314785"/>
    <lineage>
        <taxon>Eukaryota</taxon>
        <taxon>Fungi</taxon>
        <taxon>Dikarya</taxon>
        <taxon>Basidiomycota</taxon>
        <taxon>Agaricomycotina</taxon>
        <taxon>Agaricomycetes</taxon>
        <taxon>Polyporales</taxon>
        <taxon>Laetiporus</taxon>
    </lineage>
</organism>
<dbReference type="InParanoid" id="A0A165DDY4"/>
<dbReference type="AlphaFoldDB" id="A0A165DDY4"/>
<accession>A0A165DDY4</accession>
<reference evidence="1 2" key="1">
    <citation type="journal article" date="2016" name="Mol. Biol. Evol.">
        <title>Comparative Genomics of Early-Diverging Mushroom-Forming Fungi Provides Insights into the Origins of Lignocellulose Decay Capabilities.</title>
        <authorList>
            <person name="Nagy L.G."/>
            <person name="Riley R."/>
            <person name="Tritt A."/>
            <person name="Adam C."/>
            <person name="Daum C."/>
            <person name="Floudas D."/>
            <person name="Sun H."/>
            <person name="Yadav J.S."/>
            <person name="Pangilinan J."/>
            <person name="Larsson K.H."/>
            <person name="Matsuura K."/>
            <person name="Barry K."/>
            <person name="Labutti K."/>
            <person name="Kuo R."/>
            <person name="Ohm R.A."/>
            <person name="Bhattacharya S.S."/>
            <person name="Shirouzu T."/>
            <person name="Yoshinaga Y."/>
            <person name="Martin F.M."/>
            <person name="Grigoriev I.V."/>
            <person name="Hibbett D.S."/>
        </authorList>
    </citation>
    <scope>NUCLEOTIDE SEQUENCE [LARGE SCALE GENOMIC DNA]</scope>
    <source>
        <strain evidence="1 2">93-53</strain>
    </source>
</reference>
<sequence>MAYKMLDPKCTAQSLLDAHCAIRHKTMITFAENFRAYAPESGYSDKDLIVKIREQRSTHIQMVMSVTETLDLSKIPTTWMDYLEFCLEIEIKHLQQISGNKSTGQTTVTKVATPKDPNAMDTSARIAHELFPEQDRWLANKLCSSETSPQIVALEQAIAALRGMSITSTTSPSSKGKGKAKGTDMASMASASMVKDTNVRIIEMDEFSEDFQYKV</sequence>
<dbReference type="Proteomes" id="UP000076871">
    <property type="component" value="Unassembled WGS sequence"/>
</dbReference>
<proteinExistence type="predicted"/>
<evidence type="ECO:0000313" key="1">
    <source>
        <dbReference type="EMBL" id="KZT04667.1"/>
    </source>
</evidence>
<dbReference type="GeneID" id="63829861"/>
<dbReference type="RefSeq" id="XP_040762407.1">
    <property type="nucleotide sequence ID" value="XM_040912833.1"/>
</dbReference>
<keyword evidence="2" id="KW-1185">Reference proteome</keyword>
<evidence type="ECO:0000313" key="2">
    <source>
        <dbReference type="Proteomes" id="UP000076871"/>
    </source>
</evidence>
<dbReference type="EMBL" id="KV427635">
    <property type="protein sequence ID" value="KZT04667.1"/>
    <property type="molecule type" value="Genomic_DNA"/>
</dbReference>
<dbReference type="OrthoDB" id="2768905at2759"/>